<sequence length="503" mass="57006">MKVLEEILFYLRSSWAPLISVLLLARLLFNKYGRRLNSIPGPFLAGFTDLWRFFNTTFSTAHNTHIRLHRKTNSQFVRIGPRTISISDTRLIPTIYGAHTDFTKSQYYTLSMMPLYGKYTPSLFTALDENCHASIKKPIATAYSMSTIVEFEPLVDSTTSLLMSKLDDFAISGDSFDFGVWLQMYAFDVIQKLGFLETGTDVQGIMTDIRTKISYAACVRNNARASPDSIVELIPTGCLVPTHPIVTFTLDRMEERAAMKDHGAGRKRDFLTRCLEAQRKYPHIVTDRMIVIYNGDNVAAGSDTTGIALRAIFYYVLKTPGCIEKVVEELDQADKDGQLSDFVTWRESNKLPYLQACIKEALRMHPVVGLIIERCVPKDGVVLGGHYLPGGTIVGMNPWVTARDKGVYGADADAFRPERWLEASEEQLVAMERANLTFGHGKRSCVGKNISMLEICKVVPQLLRHYKLSFVRPNQEWKVRGGWFVWQDEFEVYITRRTDKVVS</sequence>
<dbReference type="OrthoDB" id="4117609at2759"/>
<dbReference type="PANTHER" id="PTHR24305">
    <property type="entry name" value="CYTOCHROME P450"/>
    <property type="match status" value="1"/>
</dbReference>
<keyword evidence="6 8" id="KW-0503">Monooxygenase</keyword>
<dbReference type="GO" id="GO:0020037">
    <property type="term" value="F:heme binding"/>
    <property type="evidence" value="ECO:0007669"/>
    <property type="project" value="InterPro"/>
</dbReference>
<dbReference type="GO" id="GO:0005506">
    <property type="term" value="F:iron ion binding"/>
    <property type="evidence" value="ECO:0007669"/>
    <property type="project" value="InterPro"/>
</dbReference>
<dbReference type="PROSITE" id="PS00086">
    <property type="entry name" value="CYTOCHROME_P450"/>
    <property type="match status" value="1"/>
</dbReference>
<dbReference type="PANTHER" id="PTHR24305:SF232">
    <property type="entry name" value="P450, PUTATIVE (EUROFUNG)-RELATED"/>
    <property type="match status" value="1"/>
</dbReference>
<dbReference type="InterPro" id="IPR001128">
    <property type="entry name" value="Cyt_P450"/>
</dbReference>
<dbReference type="RefSeq" id="XP_013316626.1">
    <property type="nucleotide sequence ID" value="XM_013461172.1"/>
</dbReference>
<dbReference type="Gene3D" id="1.10.630.10">
    <property type="entry name" value="Cytochrome P450"/>
    <property type="match status" value="1"/>
</dbReference>
<dbReference type="GO" id="GO:0004497">
    <property type="term" value="F:monooxygenase activity"/>
    <property type="evidence" value="ECO:0007669"/>
    <property type="project" value="UniProtKB-KW"/>
</dbReference>
<feature type="binding site" description="axial binding residue" evidence="7">
    <location>
        <position position="445"/>
    </location>
    <ligand>
        <name>heme</name>
        <dbReference type="ChEBI" id="CHEBI:30413"/>
    </ligand>
    <ligandPart>
        <name>Fe</name>
        <dbReference type="ChEBI" id="CHEBI:18248"/>
    </ligandPart>
</feature>
<evidence type="ECO:0000256" key="9">
    <source>
        <dbReference type="SAM" id="Phobius"/>
    </source>
</evidence>
<comment type="cofactor">
    <cofactor evidence="1 7">
        <name>heme</name>
        <dbReference type="ChEBI" id="CHEBI:30413"/>
    </cofactor>
</comment>
<protein>
    <recommendedName>
        <fullName evidence="12">Cytochrome P450 oxidoreductase</fullName>
    </recommendedName>
</protein>
<name>A0A0D2D101_9EURO</name>
<evidence type="ECO:0000256" key="8">
    <source>
        <dbReference type="RuleBase" id="RU000461"/>
    </source>
</evidence>
<dbReference type="AlphaFoldDB" id="A0A0D2D101"/>
<evidence type="ECO:0000256" key="1">
    <source>
        <dbReference type="ARBA" id="ARBA00001971"/>
    </source>
</evidence>
<dbReference type="GO" id="GO:0016705">
    <property type="term" value="F:oxidoreductase activity, acting on paired donors, with incorporation or reduction of molecular oxygen"/>
    <property type="evidence" value="ECO:0007669"/>
    <property type="project" value="InterPro"/>
</dbReference>
<evidence type="ECO:0000256" key="3">
    <source>
        <dbReference type="ARBA" id="ARBA00022723"/>
    </source>
</evidence>
<dbReference type="Pfam" id="PF00067">
    <property type="entry name" value="p450"/>
    <property type="match status" value="1"/>
</dbReference>
<keyword evidence="7 8" id="KW-0349">Heme</keyword>
<keyword evidence="3 7" id="KW-0479">Metal-binding</keyword>
<dbReference type="Proteomes" id="UP000054342">
    <property type="component" value="Unassembled WGS sequence"/>
</dbReference>
<reference evidence="10 11" key="1">
    <citation type="submission" date="2015-01" db="EMBL/GenBank/DDBJ databases">
        <title>The Genome Sequence of Exophiala xenobiotica CBS118157.</title>
        <authorList>
            <consortium name="The Broad Institute Genomics Platform"/>
            <person name="Cuomo C."/>
            <person name="de Hoog S."/>
            <person name="Gorbushina A."/>
            <person name="Stielow B."/>
            <person name="Teixiera M."/>
            <person name="Abouelleil A."/>
            <person name="Chapman S.B."/>
            <person name="Priest M."/>
            <person name="Young S.K."/>
            <person name="Wortman J."/>
            <person name="Nusbaum C."/>
            <person name="Birren B."/>
        </authorList>
    </citation>
    <scope>NUCLEOTIDE SEQUENCE [LARGE SCALE GENOMIC DNA]</scope>
    <source>
        <strain evidence="10 11">CBS 118157</strain>
    </source>
</reference>
<keyword evidence="9" id="KW-1133">Transmembrane helix</keyword>
<accession>A0A0D2D101</accession>
<feature type="transmembrane region" description="Helical" evidence="9">
    <location>
        <begin position="7"/>
        <end position="29"/>
    </location>
</feature>
<dbReference type="EMBL" id="KN847319">
    <property type="protein sequence ID" value="KIW56042.1"/>
    <property type="molecule type" value="Genomic_DNA"/>
</dbReference>
<proteinExistence type="inferred from homology"/>
<evidence type="ECO:0000313" key="11">
    <source>
        <dbReference type="Proteomes" id="UP000054342"/>
    </source>
</evidence>
<comment type="similarity">
    <text evidence="2 8">Belongs to the cytochrome P450 family.</text>
</comment>
<organism evidence="10 11">
    <name type="scientific">Exophiala xenobiotica</name>
    <dbReference type="NCBI Taxonomy" id="348802"/>
    <lineage>
        <taxon>Eukaryota</taxon>
        <taxon>Fungi</taxon>
        <taxon>Dikarya</taxon>
        <taxon>Ascomycota</taxon>
        <taxon>Pezizomycotina</taxon>
        <taxon>Eurotiomycetes</taxon>
        <taxon>Chaetothyriomycetidae</taxon>
        <taxon>Chaetothyriales</taxon>
        <taxon>Herpotrichiellaceae</taxon>
        <taxon>Exophiala</taxon>
    </lineage>
</organism>
<keyword evidence="5 7" id="KW-0408">Iron</keyword>
<dbReference type="GeneID" id="25326648"/>
<dbReference type="InterPro" id="IPR002401">
    <property type="entry name" value="Cyt_P450_E_grp-I"/>
</dbReference>
<keyword evidence="4 8" id="KW-0560">Oxidoreductase</keyword>
<keyword evidence="9" id="KW-0812">Transmembrane</keyword>
<dbReference type="FunFam" id="1.10.630.10:FF:000050">
    <property type="entry name" value="Cytochrome P450 monooxygenase"/>
    <property type="match status" value="1"/>
</dbReference>
<gene>
    <name evidence="10" type="ORF">PV05_04740</name>
</gene>
<evidence type="ECO:0000256" key="7">
    <source>
        <dbReference type="PIRSR" id="PIRSR602401-1"/>
    </source>
</evidence>
<dbReference type="STRING" id="348802.A0A0D2D101"/>
<dbReference type="PRINTS" id="PR00385">
    <property type="entry name" value="P450"/>
</dbReference>
<keyword evidence="9" id="KW-0472">Membrane</keyword>
<dbReference type="InterPro" id="IPR036396">
    <property type="entry name" value="Cyt_P450_sf"/>
</dbReference>
<dbReference type="InterPro" id="IPR050121">
    <property type="entry name" value="Cytochrome_P450_monoxygenase"/>
</dbReference>
<evidence type="ECO:0000256" key="6">
    <source>
        <dbReference type="ARBA" id="ARBA00023033"/>
    </source>
</evidence>
<dbReference type="HOGENOM" id="CLU_001570_14_0_1"/>
<keyword evidence="11" id="KW-1185">Reference proteome</keyword>
<dbReference type="InterPro" id="IPR017972">
    <property type="entry name" value="Cyt_P450_CS"/>
</dbReference>
<evidence type="ECO:0008006" key="12">
    <source>
        <dbReference type="Google" id="ProtNLM"/>
    </source>
</evidence>
<dbReference type="PRINTS" id="PR00463">
    <property type="entry name" value="EP450I"/>
</dbReference>
<evidence type="ECO:0000256" key="4">
    <source>
        <dbReference type="ARBA" id="ARBA00023002"/>
    </source>
</evidence>
<dbReference type="CDD" id="cd11060">
    <property type="entry name" value="CYP57A1-like"/>
    <property type="match status" value="1"/>
</dbReference>
<evidence type="ECO:0000256" key="5">
    <source>
        <dbReference type="ARBA" id="ARBA00023004"/>
    </source>
</evidence>
<evidence type="ECO:0000256" key="2">
    <source>
        <dbReference type="ARBA" id="ARBA00010617"/>
    </source>
</evidence>
<evidence type="ECO:0000313" key="10">
    <source>
        <dbReference type="EMBL" id="KIW56042.1"/>
    </source>
</evidence>
<dbReference type="SUPFAM" id="SSF48264">
    <property type="entry name" value="Cytochrome P450"/>
    <property type="match status" value="1"/>
</dbReference>